<dbReference type="Proteomes" id="UP000198701">
    <property type="component" value="Unassembled WGS sequence"/>
</dbReference>
<dbReference type="Gene3D" id="3.10.180.10">
    <property type="entry name" value="2,3-Dihydroxybiphenyl 1,2-Dioxygenase, domain 1"/>
    <property type="match status" value="1"/>
</dbReference>
<dbReference type="EMBL" id="FNFU01000025">
    <property type="protein sequence ID" value="SDL06715.1"/>
    <property type="molecule type" value="Genomic_DNA"/>
</dbReference>
<dbReference type="InterPro" id="IPR029068">
    <property type="entry name" value="Glyas_Bleomycin-R_OHBP_Dase"/>
</dbReference>
<dbReference type="AlphaFoldDB" id="A0A1G9H1H3"/>
<gene>
    <name evidence="3" type="ORF">SAMN05216282_12533</name>
</gene>
<evidence type="ECO:0000256" key="1">
    <source>
        <dbReference type="SAM" id="MobiDB-lite"/>
    </source>
</evidence>
<protein>
    <recommendedName>
        <fullName evidence="2">VOC domain-containing protein</fullName>
    </recommendedName>
</protein>
<name>A0A1G9H1H3_9MICO</name>
<dbReference type="InterPro" id="IPR037523">
    <property type="entry name" value="VOC_core"/>
</dbReference>
<accession>A0A1G9H1H3</accession>
<dbReference type="Pfam" id="PF00903">
    <property type="entry name" value="Glyoxalase"/>
    <property type="match status" value="1"/>
</dbReference>
<evidence type="ECO:0000313" key="4">
    <source>
        <dbReference type="Proteomes" id="UP000198701"/>
    </source>
</evidence>
<dbReference type="InterPro" id="IPR004360">
    <property type="entry name" value="Glyas_Fos-R_dOase_dom"/>
</dbReference>
<evidence type="ECO:0000259" key="2">
    <source>
        <dbReference type="PROSITE" id="PS51819"/>
    </source>
</evidence>
<feature type="compositionally biased region" description="Basic and acidic residues" evidence="1">
    <location>
        <begin position="141"/>
        <end position="151"/>
    </location>
</feature>
<evidence type="ECO:0000313" key="3">
    <source>
        <dbReference type="EMBL" id="SDL06715.1"/>
    </source>
</evidence>
<feature type="region of interest" description="Disordered" evidence="1">
    <location>
        <begin position="113"/>
        <end position="227"/>
    </location>
</feature>
<proteinExistence type="predicted"/>
<dbReference type="SUPFAM" id="SSF54593">
    <property type="entry name" value="Glyoxalase/Bleomycin resistance protein/Dihydroxybiphenyl dioxygenase"/>
    <property type="match status" value="1"/>
</dbReference>
<reference evidence="3 4" key="1">
    <citation type="submission" date="2016-10" db="EMBL/GenBank/DDBJ databases">
        <authorList>
            <person name="de Groot N.N."/>
        </authorList>
    </citation>
    <scope>NUCLEOTIDE SEQUENCE [LARGE SCALE GENOMIC DNA]</scope>
    <source>
        <strain evidence="3 4">CGMCC 1.5382</strain>
    </source>
</reference>
<feature type="domain" description="VOC" evidence="2">
    <location>
        <begin position="12"/>
        <end position="140"/>
    </location>
</feature>
<keyword evidence="4" id="KW-1185">Reference proteome</keyword>
<sequence length="227" mass="24211">MSPNRDPKPPVRQLRLVVEAAAYDAAVRFYRDALGLTEEESFEGEVEARGIVLDAGRATLELHNPAQRKMVDGLEADGIPSGHIRVAFEVADTAEKTQALTDAGAAIIASPRVTPWQSPDPGLEAEPANECGQPLRMCGRPSDDLDDRQVEEPVEGSDVLPGLDSGAEDDETIRPRRGQSASTHPGHSGGAHVGRRHTVEDGERPLVTAAEQEVETLDDRTAGAGIS</sequence>
<organism evidence="3 4">
    <name type="scientific">Cryobacterium psychrotolerans</name>
    <dbReference type="NCBI Taxonomy" id="386301"/>
    <lineage>
        <taxon>Bacteria</taxon>
        <taxon>Bacillati</taxon>
        <taxon>Actinomycetota</taxon>
        <taxon>Actinomycetes</taxon>
        <taxon>Micrococcales</taxon>
        <taxon>Microbacteriaceae</taxon>
        <taxon>Cryobacterium</taxon>
    </lineage>
</organism>
<dbReference type="PROSITE" id="PS51819">
    <property type="entry name" value="VOC"/>
    <property type="match status" value="1"/>
</dbReference>